<protein>
    <submittedName>
        <fullName evidence="1">Uncharacterized protein</fullName>
    </submittedName>
</protein>
<name>A0A5C4R316_9RHOB</name>
<evidence type="ECO:0000313" key="1">
    <source>
        <dbReference type="EMBL" id="TNH38144.1"/>
    </source>
</evidence>
<gene>
    <name evidence="1" type="ORF">FHD67_16640</name>
</gene>
<dbReference type="EMBL" id="VDDC01000037">
    <property type="protein sequence ID" value="TNH38144.1"/>
    <property type="molecule type" value="Genomic_DNA"/>
</dbReference>
<evidence type="ECO:0000313" key="2">
    <source>
        <dbReference type="Proteomes" id="UP000304880"/>
    </source>
</evidence>
<comment type="caution">
    <text evidence="1">The sequence shown here is derived from an EMBL/GenBank/DDBJ whole genome shotgun (WGS) entry which is preliminary data.</text>
</comment>
<reference evidence="1 2" key="1">
    <citation type="submission" date="2019-06" db="EMBL/GenBank/DDBJ databases">
        <authorList>
            <person name="Li J."/>
        </authorList>
    </citation>
    <scope>NUCLEOTIDE SEQUENCE [LARGE SCALE GENOMIC DNA]</scope>
    <source>
        <strain evidence="1 2">CGMCC 1.8012</strain>
    </source>
</reference>
<dbReference type="Proteomes" id="UP000304880">
    <property type="component" value="Unassembled WGS sequence"/>
</dbReference>
<proteinExistence type="predicted"/>
<organism evidence="1 2">
    <name type="scientific">Paracoccus haeundaensis</name>
    <dbReference type="NCBI Taxonomy" id="225362"/>
    <lineage>
        <taxon>Bacteria</taxon>
        <taxon>Pseudomonadati</taxon>
        <taxon>Pseudomonadota</taxon>
        <taxon>Alphaproteobacteria</taxon>
        <taxon>Rhodobacterales</taxon>
        <taxon>Paracoccaceae</taxon>
        <taxon>Paracoccus</taxon>
    </lineage>
</organism>
<dbReference type="RefSeq" id="WP_127897767.1">
    <property type="nucleotide sequence ID" value="NZ_VDDC01000037.1"/>
</dbReference>
<sequence length="71" mass="7715">MPRMTLTGMPGHHPVVLSFEADTRFTIENGPEGATILGLHRQGSQQIVHVRETRDQIIAARAAALSNAPSR</sequence>
<keyword evidence="2" id="KW-1185">Reference proteome</keyword>
<accession>A0A5C4R316</accession>
<dbReference type="AlphaFoldDB" id="A0A5C4R316"/>